<proteinExistence type="predicted"/>
<accession>A0A6A4NVQ1</accession>
<organism evidence="2 3">
    <name type="scientific">Lupinus albus</name>
    <name type="common">White lupine</name>
    <name type="synonym">Lupinus termis</name>
    <dbReference type="NCBI Taxonomy" id="3870"/>
    <lineage>
        <taxon>Eukaryota</taxon>
        <taxon>Viridiplantae</taxon>
        <taxon>Streptophyta</taxon>
        <taxon>Embryophyta</taxon>
        <taxon>Tracheophyta</taxon>
        <taxon>Spermatophyta</taxon>
        <taxon>Magnoliopsida</taxon>
        <taxon>eudicotyledons</taxon>
        <taxon>Gunneridae</taxon>
        <taxon>Pentapetalae</taxon>
        <taxon>rosids</taxon>
        <taxon>fabids</taxon>
        <taxon>Fabales</taxon>
        <taxon>Fabaceae</taxon>
        <taxon>Papilionoideae</taxon>
        <taxon>50 kb inversion clade</taxon>
        <taxon>genistoids sensu lato</taxon>
        <taxon>core genistoids</taxon>
        <taxon>Genisteae</taxon>
        <taxon>Lupinus</taxon>
    </lineage>
</organism>
<dbReference type="Proteomes" id="UP000447434">
    <property type="component" value="Chromosome 20"/>
</dbReference>
<gene>
    <name evidence="2" type="ORF">Lalb_Chr20g0118161</name>
</gene>
<dbReference type="EMBL" id="WOCE01000020">
    <property type="protein sequence ID" value="KAE9591409.1"/>
    <property type="molecule type" value="Genomic_DNA"/>
</dbReference>
<protein>
    <submittedName>
        <fullName evidence="2">Uncharacterized protein</fullName>
    </submittedName>
</protein>
<evidence type="ECO:0000313" key="2">
    <source>
        <dbReference type="EMBL" id="KAE9591409.1"/>
    </source>
</evidence>
<dbReference type="PANTHER" id="PTHR47805:SF1">
    <property type="entry name" value="SAGA-ASSOCIATED FACTOR 73"/>
    <property type="match status" value="1"/>
</dbReference>
<sequence>MLQCLQETNQGQPICFSCRFELCRSLKLTEPTILEHNGRTRKRKSARKEKKKLSTSCANQATEVGERRRAESVDNIDTAVSQPNLNSQVRVTSFSIEAKGKDLLEGTVLEHGSPDHKNIGLVPEQHVKSNDFPAPLATKIYYPQRSNRLRAAIRQLYFQDSSEDTCT</sequence>
<keyword evidence="3" id="KW-1185">Reference proteome</keyword>
<name>A0A6A4NVQ1_LUPAL</name>
<evidence type="ECO:0000256" key="1">
    <source>
        <dbReference type="SAM" id="MobiDB-lite"/>
    </source>
</evidence>
<comment type="caution">
    <text evidence="2">The sequence shown here is derived from an EMBL/GenBank/DDBJ whole genome shotgun (WGS) entry which is preliminary data.</text>
</comment>
<dbReference type="PANTHER" id="PTHR47805">
    <property type="entry name" value="SAGA-ASSOCIATED FACTOR 73"/>
    <property type="match status" value="1"/>
</dbReference>
<dbReference type="OrthoDB" id="21678at2759"/>
<dbReference type="GO" id="GO:0000124">
    <property type="term" value="C:SAGA complex"/>
    <property type="evidence" value="ECO:0007669"/>
    <property type="project" value="InterPro"/>
</dbReference>
<evidence type="ECO:0000313" key="3">
    <source>
        <dbReference type="Proteomes" id="UP000447434"/>
    </source>
</evidence>
<dbReference type="AlphaFoldDB" id="A0A6A4NVQ1"/>
<feature type="compositionally biased region" description="Basic residues" evidence="1">
    <location>
        <begin position="39"/>
        <end position="53"/>
    </location>
</feature>
<reference evidence="3" key="1">
    <citation type="journal article" date="2020" name="Nat. Commun.">
        <title>Genome sequence of the cluster root forming white lupin.</title>
        <authorList>
            <person name="Hufnagel B."/>
            <person name="Marques A."/>
            <person name="Soriano A."/>
            <person name="Marques L."/>
            <person name="Divol F."/>
            <person name="Doumas P."/>
            <person name="Sallet E."/>
            <person name="Mancinotti D."/>
            <person name="Carrere S."/>
            <person name="Marande W."/>
            <person name="Arribat S."/>
            <person name="Keller J."/>
            <person name="Huneau C."/>
            <person name="Blein T."/>
            <person name="Aime D."/>
            <person name="Laguerre M."/>
            <person name="Taylor J."/>
            <person name="Schubert V."/>
            <person name="Nelson M."/>
            <person name="Geu-Flores F."/>
            <person name="Crespi M."/>
            <person name="Gallardo-Guerrero K."/>
            <person name="Delaux P.-M."/>
            <person name="Salse J."/>
            <person name="Berges H."/>
            <person name="Guyot R."/>
            <person name="Gouzy J."/>
            <person name="Peret B."/>
        </authorList>
    </citation>
    <scope>NUCLEOTIDE SEQUENCE [LARGE SCALE GENOMIC DNA]</scope>
    <source>
        <strain evidence="3">cv. Amiga</strain>
    </source>
</reference>
<feature type="region of interest" description="Disordered" evidence="1">
    <location>
        <begin position="37"/>
        <end position="70"/>
    </location>
</feature>
<dbReference type="InterPro" id="IPR037804">
    <property type="entry name" value="SGF73"/>
</dbReference>